<proteinExistence type="predicted"/>
<accession>J0ISP1</accession>
<protein>
    <submittedName>
        <fullName evidence="1">Uncharacterized protein</fullName>
    </submittedName>
</protein>
<evidence type="ECO:0000313" key="1">
    <source>
        <dbReference type="EMBL" id="EJB28560.1"/>
    </source>
</evidence>
<dbReference type="Proteomes" id="UP000003402">
    <property type="component" value="Unassembled WGS sequence"/>
</dbReference>
<gene>
    <name evidence="1" type="ORF">HPNQ4099_1158</name>
</gene>
<dbReference type="EMBL" id="AKNU01000004">
    <property type="protein sequence ID" value="EJB28560.1"/>
    <property type="molecule type" value="Genomic_DNA"/>
</dbReference>
<organism evidence="1 2">
    <name type="scientific">Helicobacter pylori NQ4099</name>
    <dbReference type="NCBI Taxonomy" id="992026"/>
    <lineage>
        <taxon>Bacteria</taxon>
        <taxon>Pseudomonadati</taxon>
        <taxon>Campylobacterota</taxon>
        <taxon>Epsilonproteobacteria</taxon>
        <taxon>Campylobacterales</taxon>
        <taxon>Helicobacteraceae</taxon>
        <taxon>Helicobacter</taxon>
    </lineage>
</organism>
<comment type="caution">
    <text evidence="1">The sequence shown here is derived from an EMBL/GenBank/DDBJ whole genome shotgun (WGS) entry which is preliminary data.</text>
</comment>
<reference evidence="1 2" key="1">
    <citation type="journal article" date="2013" name="Pathog. Dis.">
        <title>Genome sequences of 65 Helicobacter pylori strains isolated from asymptomatic individuals and patients with gastric cancer, peptic ulcer disease, or gastritis.</title>
        <authorList>
            <person name="Blanchard T.G."/>
            <person name="Czinn S.J."/>
            <person name="Correa P."/>
            <person name="Nakazawa T."/>
            <person name="Keelan M."/>
            <person name="Morningstar L."/>
            <person name="Santana-Cruz I."/>
            <person name="Maroo A."/>
            <person name="McCracken C."/>
            <person name="Shefchek K."/>
            <person name="Daugherty S."/>
            <person name="Song Y."/>
            <person name="Fraser C.M."/>
            <person name="Fricke W.F."/>
        </authorList>
    </citation>
    <scope>NUCLEOTIDE SEQUENCE [LARGE SCALE GENOMIC DNA]</scope>
    <source>
        <strain evidence="1 2">NQ4099</strain>
    </source>
</reference>
<evidence type="ECO:0000313" key="2">
    <source>
        <dbReference type="Proteomes" id="UP000003402"/>
    </source>
</evidence>
<dbReference type="PATRIC" id="fig|992026.3.peg.1131"/>
<sequence length="49" mass="5720">MKSLILIQFNPKRRKNMKKHILSLTLGSLLVSTLSAEDDGFYKRRLSDR</sequence>
<name>J0ISP1_HELPX</name>
<dbReference type="AlphaFoldDB" id="J0ISP1"/>